<sequence>MRIKGAKYGKKEYLSRKDLNSRETLAYEYMLDGLSLKRIAKSTGYQWNTIKRFKSLWFDNEGNSRLEKF</sequence>
<dbReference type="RefSeq" id="WP_095348794.1">
    <property type="nucleotide sequence ID" value="NZ_CP184689.1"/>
</dbReference>
<name>A0AAQ0R3J3_9LACT</name>
<evidence type="ECO:0000313" key="2">
    <source>
        <dbReference type="Proteomes" id="UP000215635"/>
    </source>
</evidence>
<dbReference type="Proteomes" id="UP000215635">
    <property type="component" value="Unassembled WGS sequence"/>
</dbReference>
<gene>
    <name evidence="1" type="ORF">B8W88_12805</name>
</gene>
<reference evidence="1 2" key="1">
    <citation type="submission" date="2017-04" db="EMBL/GenBank/DDBJ databases">
        <title>Kefir bacterial isolates.</title>
        <authorList>
            <person name="Kim Y."/>
            <person name="Blasche S."/>
            <person name="Patil K.R."/>
        </authorList>
    </citation>
    <scope>NUCLEOTIDE SEQUENCE [LARGE SCALE GENOMIC DNA]</scope>
    <source>
        <strain evidence="1 2">OG2</strain>
    </source>
</reference>
<accession>A0AAQ0R3J3</accession>
<protein>
    <recommendedName>
        <fullName evidence="3">Helix-turn-helix domain-containing protein</fullName>
    </recommendedName>
</protein>
<comment type="caution">
    <text evidence="1">The sequence shown here is derived from an EMBL/GenBank/DDBJ whole genome shotgun (WGS) entry which is preliminary data.</text>
</comment>
<organism evidence="1 2">
    <name type="scientific">Lactococcus lactis</name>
    <dbReference type="NCBI Taxonomy" id="1358"/>
    <lineage>
        <taxon>Bacteria</taxon>
        <taxon>Bacillati</taxon>
        <taxon>Bacillota</taxon>
        <taxon>Bacilli</taxon>
        <taxon>Lactobacillales</taxon>
        <taxon>Streptococcaceae</taxon>
        <taxon>Lactococcus</taxon>
    </lineage>
</organism>
<proteinExistence type="predicted"/>
<dbReference type="AlphaFoldDB" id="A0AAQ0R3J3"/>
<dbReference type="EMBL" id="NCWV01000033">
    <property type="protein sequence ID" value="PAK87784.1"/>
    <property type="molecule type" value="Genomic_DNA"/>
</dbReference>
<evidence type="ECO:0000313" key="1">
    <source>
        <dbReference type="EMBL" id="PAK87784.1"/>
    </source>
</evidence>
<evidence type="ECO:0008006" key="3">
    <source>
        <dbReference type="Google" id="ProtNLM"/>
    </source>
</evidence>